<keyword evidence="2" id="KW-1185">Reference proteome</keyword>
<protein>
    <submittedName>
        <fullName evidence="1">Uncharacterized protein</fullName>
    </submittedName>
</protein>
<sequence length="42" mass="4870">MIQDRNRTEPHDIDTNGLTDLFCQNRTTAAYLTQPQYLPTNC</sequence>
<proteinExistence type="predicted"/>
<dbReference type="Proteomes" id="UP000268233">
    <property type="component" value="Unassembled WGS sequence"/>
</dbReference>
<evidence type="ECO:0000313" key="2">
    <source>
        <dbReference type="Proteomes" id="UP000268233"/>
    </source>
</evidence>
<evidence type="ECO:0000313" key="1">
    <source>
        <dbReference type="EMBL" id="RKS83282.1"/>
    </source>
</evidence>
<gene>
    <name evidence="1" type="ORF">BDK61_2624</name>
</gene>
<name>A0A495R7N6_9EURY</name>
<dbReference type="AlphaFoldDB" id="A0A495R7N6"/>
<organism evidence="1 2">
    <name type="scientific">Haloarcula quadrata</name>
    <dbReference type="NCBI Taxonomy" id="182779"/>
    <lineage>
        <taxon>Archaea</taxon>
        <taxon>Methanobacteriati</taxon>
        <taxon>Methanobacteriota</taxon>
        <taxon>Stenosarchaea group</taxon>
        <taxon>Halobacteria</taxon>
        <taxon>Halobacteriales</taxon>
        <taxon>Haloarculaceae</taxon>
        <taxon>Haloarcula</taxon>
    </lineage>
</organism>
<comment type="caution">
    <text evidence="1">The sequence shown here is derived from an EMBL/GenBank/DDBJ whole genome shotgun (WGS) entry which is preliminary data.</text>
</comment>
<dbReference type="EMBL" id="RBWW01000001">
    <property type="protein sequence ID" value="RKS83282.1"/>
    <property type="molecule type" value="Genomic_DNA"/>
</dbReference>
<accession>A0A495R7N6</accession>
<reference evidence="1 2" key="1">
    <citation type="submission" date="2018-10" db="EMBL/GenBank/DDBJ databases">
        <title>Genomic Encyclopedia of Archaeal and Bacterial Type Strains, Phase II (KMG-II): from individual species to whole genera.</title>
        <authorList>
            <person name="Goeker M."/>
        </authorList>
    </citation>
    <scope>NUCLEOTIDE SEQUENCE [LARGE SCALE GENOMIC DNA]</scope>
    <source>
        <strain evidence="1 2">DSM 11927</strain>
    </source>
</reference>